<dbReference type="GO" id="GO:0005886">
    <property type="term" value="C:plasma membrane"/>
    <property type="evidence" value="ECO:0007669"/>
    <property type="project" value="TreeGrafter"/>
</dbReference>
<feature type="domain" description="Copine C-terminal" evidence="1">
    <location>
        <begin position="3"/>
        <end position="101"/>
    </location>
</feature>
<comment type="caution">
    <text evidence="2">The sequence shown here is derived from an EMBL/GenBank/DDBJ whole genome shotgun (WGS) entry which is preliminary data.</text>
</comment>
<dbReference type="InterPro" id="IPR010734">
    <property type="entry name" value="Copine_C"/>
</dbReference>
<proteinExistence type="predicted"/>
<dbReference type="PANTHER" id="PTHR10857">
    <property type="entry name" value="COPINE"/>
    <property type="match status" value="1"/>
</dbReference>
<dbReference type="GO" id="GO:0071277">
    <property type="term" value="P:cellular response to calcium ion"/>
    <property type="evidence" value="ECO:0007669"/>
    <property type="project" value="TreeGrafter"/>
</dbReference>
<evidence type="ECO:0000259" key="1">
    <source>
        <dbReference type="Pfam" id="PF07002"/>
    </source>
</evidence>
<name>A0A392N5P4_9FABA</name>
<sequence length="113" mass="12389">MYDGVVTDLQETINALVKASDLPLSILIVGVGSADFTSMEVLDADNGRRLESSTGRIATRDIVQFVPMREVQSGQISVVQALLEELPNQFLTFMRSRDIKPLASHFPNAPSIQ</sequence>
<evidence type="ECO:0000313" key="2">
    <source>
        <dbReference type="EMBL" id="MCH95116.1"/>
    </source>
</evidence>
<dbReference type="InterPro" id="IPR045052">
    <property type="entry name" value="Copine"/>
</dbReference>
<accession>A0A392N5P4</accession>
<dbReference type="PANTHER" id="PTHR10857:SF120">
    <property type="entry name" value="PROTEIN BONZAI 3"/>
    <property type="match status" value="1"/>
</dbReference>
<protein>
    <submittedName>
        <fullName evidence="2">Protein BONZAI 3-like</fullName>
    </submittedName>
</protein>
<organism evidence="2 3">
    <name type="scientific">Trifolium medium</name>
    <dbReference type="NCBI Taxonomy" id="97028"/>
    <lineage>
        <taxon>Eukaryota</taxon>
        <taxon>Viridiplantae</taxon>
        <taxon>Streptophyta</taxon>
        <taxon>Embryophyta</taxon>
        <taxon>Tracheophyta</taxon>
        <taxon>Spermatophyta</taxon>
        <taxon>Magnoliopsida</taxon>
        <taxon>eudicotyledons</taxon>
        <taxon>Gunneridae</taxon>
        <taxon>Pentapetalae</taxon>
        <taxon>rosids</taxon>
        <taxon>fabids</taxon>
        <taxon>Fabales</taxon>
        <taxon>Fabaceae</taxon>
        <taxon>Papilionoideae</taxon>
        <taxon>50 kb inversion clade</taxon>
        <taxon>NPAAA clade</taxon>
        <taxon>Hologalegina</taxon>
        <taxon>IRL clade</taxon>
        <taxon>Trifolieae</taxon>
        <taxon>Trifolium</taxon>
    </lineage>
</organism>
<dbReference type="Proteomes" id="UP000265520">
    <property type="component" value="Unassembled WGS sequence"/>
</dbReference>
<reference evidence="2 3" key="1">
    <citation type="journal article" date="2018" name="Front. Plant Sci.">
        <title>Red Clover (Trifolium pratense) and Zigzag Clover (T. medium) - A Picture of Genomic Similarities and Differences.</title>
        <authorList>
            <person name="Dluhosova J."/>
            <person name="Istvanek J."/>
            <person name="Nedelnik J."/>
            <person name="Repkova J."/>
        </authorList>
    </citation>
    <scope>NUCLEOTIDE SEQUENCE [LARGE SCALE GENOMIC DNA]</scope>
    <source>
        <strain evidence="3">cv. 10/8</strain>
        <tissue evidence="2">Leaf</tissue>
    </source>
</reference>
<keyword evidence="3" id="KW-1185">Reference proteome</keyword>
<evidence type="ECO:0000313" key="3">
    <source>
        <dbReference type="Proteomes" id="UP000265520"/>
    </source>
</evidence>
<dbReference type="AlphaFoldDB" id="A0A392N5P4"/>
<dbReference type="EMBL" id="LXQA010029008">
    <property type="protein sequence ID" value="MCH95116.1"/>
    <property type="molecule type" value="Genomic_DNA"/>
</dbReference>
<dbReference type="Pfam" id="PF07002">
    <property type="entry name" value="Copine"/>
    <property type="match status" value="1"/>
</dbReference>
<dbReference type="GO" id="GO:0005544">
    <property type="term" value="F:calcium-dependent phospholipid binding"/>
    <property type="evidence" value="ECO:0007669"/>
    <property type="project" value="InterPro"/>
</dbReference>